<organism evidence="1 2">
    <name type="scientific">Caenorhabditis angaria</name>
    <dbReference type="NCBI Taxonomy" id="860376"/>
    <lineage>
        <taxon>Eukaryota</taxon>
        <taxon>Metazoa</taxon>
        <taxon>Ecdysozoa</taxon>
        <taxon>Nematoda</taxon>
        <taxon>Chromadorea</taxon>
        <taxon>Rhabditida</taxon>
        <taxon>Rhabditina</taxon>
        <taxon>Rhabditomorpha</taxon>
        <taxon>Rhabditoidea</taxon>
        <taxon>Rhabditidae</taxon>
        <taxon>Peloderinae</taxon>
        <taxon>Caenorhabditis</taxon>
    </lineage>
</organism>
<keyword evidence="2" id="KW-1185">Reference proteome</keyword>
<reference evidence="1" key="1">
    <citation type="submission" date="2022-11" db="EMBL/GenBank/DDBJ databases">
        <authorList>
            <person name="Kikuchi T."/>
        </authorList>
    </citation>
    <scope>NUCLEOTIDE SEQUENCE</scope>
    <source>
        <strain evidence="1">PS1010</strain>
    </source>
</reference>
<name>A0A9P1I4K6_9PELO</name>
<gene>
    <name evidence="1" type="ORF">CAMP_LOCUS160</name>
</gene>
<protein>
    <submittedName>
        <fullName evidence="1">Uncharacterized protein</fullName>
    </submittedName>
</protein>
<sequence>MSQQPLDDRRGFKIRFSSILFRNIDICSVFRNTNQERMTAALVDTTNTMPGETTVPVENIKTTTTEEATPTTAETSTAATTELTAEEKATQLKNNLTSGKCLLLTREFSKAADLLSFASQLAGELFGDDSEQSFDPYFYYGQALLELNNLKIKFSQML</sequence>
<dbReference type="AlphaFoldDB" id="A0A9P1I4K6"/>
<proteinExistence type="predicted"/>
<accession>A0A9P1I4K6</accession>
<comment type="caution">
    <text evidence="1">The sequence shown here is derived from an EMBL/GenBank/DDBJ whole genome shotgun (WGS) entry which is preliminary data.</text>
</comment>
<dbReference type="OrthoDB" id="5587616at2759"/>
<dbReference type="Proteomes" id="UP001152747">
    <property type="component" value="Unassembled WGS sequence"/>
</dbReference>
<evidence type="ECO:0000313" key="1">
    <source>
        <dbReference type="EMBL" id="CAI5437523.1"/>
    </source>
</evidence>
<dbReference type="EMBL" id="CANHGI010000001">
    <property type="protein sequence ID" value="CAI5437523.1"/>
    <property type="molecule type" value="Genomic_DNA"/>
</dbReference>
<evidence type="ECO:0000313" key="2">
    <source>
        <dbReference type="Proteomes" id="UP001152747"/>
    </source>
</evidence>